<keyword evidence="1" id="KW-0479">Metal-binding</keyword>
<keyword evidence="7" id="KW-1185">Reference proteome</keyword>
<evidence type="ECO:0000256" key="2">
    <source>
        <dbReference type="ARBA" id="ARBA00022737"/>
    </source>
</evidence>
<organism evidence="6 7">
    <name type="scientific">Microthlaspi erraticum</name>
    <dbReference type="NCBI Taxonomy" id="1685480"/>
    <lineage>
        <taxon>Eukaryota</taxon>
        <taxon>Viridiplantae</taxon>
        <taxon>Streptophyta</taxon>
        <taxon>Embryophyta</taxon>
        <taxon>Tracheophyta</taxon>
        <taxon>Spermatophyta</taxon>
        <taxon>Magnoliopsida</taxon>
        <taxon>eudicotyledons</taxon>
        <taxon>Gunneridae</taxon>
        <taxon>Pentapetalae</taxon>
        <taxon>rosids</taxon>
        <taxon>malvids</taxon>
        <taxon>Brassicales</taxon>
        <taxon>Brassicaceae</taxon>
        <taxon>Coluteocarpeae</taxon>
        <taxon>Microthlaspi</taxon>
    </lineage>
</organism>
<evidence type="ECO:0000313" key="6">
    <source>
        <dbReference type="EMBL" id="CAA7014903.1"/>
    </source>
</evidence>
<proteinExistence type="predicted"/>
<dbReference type="Proteomes" id="UP000467841">
    <property type="component" value="Unassembled WGS sequence"/>
</dbReference>
<evidence type="ECO:0000313" key="7">
    <source>
        <dbReference type="Proteomes" id="UP000467841"/>
    </source>
</evidence>
<accession>A0A6D2HL45</accession>
<dbReference type="Pfam" id="PF03107">
    <property type="entry name" value="C1_2"/>
    <property type="match status" value="1"/>
</dbReference>
<evidence type="ECO:0000256" key="1">
    <source>
        <dbReference type="ARBA" id="ARBA00022723"/>
    </source>
</evidence>
<feature type="domain" description="Phorbol-ester/DAG-type" evidence="5">
    <location>
        <begin position="287"/>
        <end position="336"/>
    </location>
</feature>
<feature type="domain" description="Phorbol-ester/DAG-type" evidence="5">
    <location>
        <begin position="108"/>
        <end position="159"/>
    </location>
</feature>
<dbReference type="InterPro" id="IPR004146">
    <property type="entry name" value="DC1"/>
</dbReference>
<comment type="caution">
    <text evidence="6">The sequence shown here is derived from an EMBL/GenBank/DDBJ whole genome shotgun (WGS) entry which is preliminary data.</text>
</comment>
<keyword evidence="3" id="KW-0863">Zinc-finger</keyword>
<dbReference type="PANTHER" id="PTHR46288:SF80">
    <property type="entry name" value="CYSTEINE_HISTIDINE-RICH C1 DOMAIN FAMILY PROTEIN"/>
    <property type="match status" value="1"/>
</dbReference>
<dbReference type="EMBL" id="CACVBM020000133">
    <property type="protein sequence ID" value="CAA7014903.1"/>
    <property type="molecule type" value="Genomic_DNA"/>
</dbReference>
<evidence type="ECO:0000259" key="5">
    <source>
        <dbReference type="PROSITE" id="PS50081"/>
    </source>
</evidence>
<dbReference type="InterPro" id="IPR002219">
    <property type="entry name" value="PKC_DAG/PE"/>
</dbReference>
<dbReference type="InterPro" id="IPR001965">
    <property type="entry name" value="Znf_PHD"/>
</dbReference>
<keyword evidence="4" id="KW-0862">Zinc</keyword>
<dbReference type="PANTHER" id="PTHR46288">
    <property type="entry name" value="PHORBOL-ESTER/DAG-TYPE DOMAIN-CONTAINING PROTEIN"/>
    <property type="match status" value="1"/>
</dbReference>
<dbReference type="OrthoDB" id="1884766at2759"/>
<dbReference type="SMART" id="SM00249">
    <property type="entry name" value="PHD"/>
    <property type="match status" value="2"/>
</dbReference>
<dbReference type="PROSITE" id="PS50081">
    <property type="entry name" value="ZF_DAG_PE_2"/>
    <property type="match status" value="2"/>
</dbReference>
<dbReference type="AlphaFoldDB" id="A0A6D2HL45"/>
<evidence type="ECO:0000256" key="3">
    <source>
        <dbReference type="ARBA" id="ARBA00022771"/>
    </source>
</evidence>
<name>A0A6D2HL45_9BRAS</name>
<gene>
    <name evidence="6" type="ORF">MERR_LOCUS2138</name>
</gene>
<dbReference type="InterPro" id="IPR046349">
    <property type="entry name" value="C1-like_sf"/>
</dbReference>
<reference evidence="6" key="1">
    <citation type="submission" date="2020-01" db="EMBL/GenBank/DDBJ databases">
        <authorList>
            <person name="Mishra B."/>
        </authorList>
    </citation>
    <scope>NUCLEOTIDE SEQUENCE [LARGE SCALE GENOMIC DNA]</scope>
</reference>
<keyword evidence="2" id="KW-0677">Repeat</keyword>
<protein>
    <recommendedName>
        <fullName evidence="5">Phorbol-ester/DAG-type domain-containing protein</fullName>
    </recommendedName>
</protein>
<evidence type="ECO:0000256" key="4">
    <source>
        <dbReference type="ARBA" id="ARBA00022833"/>
    </source>
</evidence>
<sequence length="423" mass="47760">MLCSGCGNLFSEAFYYKCKDFEIYLDLSCAVLMSIETGWDAEEKLHYSHAHLLKRCRPGKNSRDRSCLLCELPLSPSAIGYGCVLCKSLVHESCLDLPREIQHPAHPAHPLIRLDFTNTCGPPRECDACGLAIEGVPLGCPECDFDLHMRCADSLLRSVTHYSPEHNTYCFIELVVLVKMVVSYAKEMLSSLLIPSIAVWHVMQSVISSVLMYTSPLLRNLVTFILSSETPSPLYLKDLYSCGGNVARTAHQEECETEGTYDDIFVVNDMVHNHVMDYRRSHSGSIHHTLVQVLVSRSYPVACTLCDDRLYGNIVSCMDCEQIYHSRCIELAMLQVTSHPLHYDHILTMKLLTSRATCVACKMSIIEYGYICGICYTCFHLRCLHAMGISRKIENHKHYLYNYWSESLAQPCTVCSRPCGSSF</sequence>
<dbReference type="GO" id="GO:0008270">
    <property type="term" value="F:zinc ion binding"/>
    <property type="evidence" value="ECO:0007669"/>
    <property type="project" value="UniProtKB-KW"/>
</dbReference>
<dbReference type="SUPFAM" id="SSF57889">
    <property type="entry name" value="Cysteine-rich domain"/>
    <property type="match status" value="2"/>
</dbReference>